<name>A0A1J1J7E5_9DIPT</name>
<reference evidence="4 5" key="1">
    <citation type="submission" date="2015-04" db="EMBL/GenBank/DDBJ databases">
        <authorList>
            <person name="Syromyatnikov M.Y."/>
            <person name="Popov V.N."/>
        </authorList>
    </citation>
    <scope>NUCLEOTIDE SEQUENCE [LARGE SCALE GENOMIC DNA]</scope>
</reference>
<dbReference type="PANTHER" id="PTHR24200">
    <property type="entry name" value="TOUCAN, ISOFORM A"/>
    <property type="match status" value="1"/>
</dbReference>
<dbReference type="AlphaFoldDB" id="A0A1J1J7E5"/>
<accession>A0A1J1J7E5</accession>
<evidence type="ECO:0000313" key="4">
    <source>
        <dbReference type="EMBL" id="CRL07700.1"/>
    </source>
</evidence>
<dbReference type="OrthoDB" id="10038993at2759"/>
<evidence type="ECO:0000256" key="1">
    <source>
        <dbReference type="ARBA" id="ARBA00023054"/>
    </source>
</evidence>
<feature type="region of interest" description="Disordered" evidence="3">
    <location>
        <begin position="1"/>
        <end position="51"/>
    </location>
</feature>
<dbReference type="GO" id="GO:0008017">
    <property type="term" value="F:microtubule binding"/>
    <property type="evidence" value="ECO:0007669"/>
    <property type="project" value="TreeGrafter"/>
</dbReference>
<protein>
    <submittedName>
        <fullName evidence="4">CLUMA_CG020656, isoform B</fullName>
    </submittedName>
</protein>
<dbReference type="Proteomes" id="UP000183832">
    <property type="component" value="Unassembled WGS sequence"/>
</dbReference>
<dbReference type="EMBL" id="CVRI01000073">
    <property type="protein sequence ID" value="CRL07700.1"/>
    <property type="molecule type" value="Genomic_DNA"/>
</dbReference>
<organism evidence="4 5">
    <name type="scientific">Clunio marinus</name>
    <dbReference type="NCBI Taxonomy" id="568069"/>
    <lineage>
        <taxon>Eukaryota</taxon>
        <taxon>Metazoa</taxon>
        <taxon>Ecdysozoa</taxon>
        <taxon>Arthropoda</taxon>
        <taxon>Hexapoda</taxon>
        <taxon>Insecta</taxon>
        <taxon>Pterygota</taxon>
        <taxon>Neoptera</taxon>
        <taxon>Endopterygota</taxon>
        <taxon>Diptera</taxon>
        <taxon>Nematocera</taxon>
        <taxon>Chironomoidea</taxon>
        <taxon>Chironomidae</taxon>
        <taxon>Clunio</taxon>
    </lineage>
</organism>
<keyword evidence="1 2" id="KW-0175">Coiled coil</keyword>
<feature type="compositionally biased region" description="Polar residues" evidence="3">
    <location>
        <begin position="108"/>
        <end position="120"/>
    </location>
</feature>
<feature type="region of interest" description="Disordered" evidence="3">
    <location>
        <begin position="640"/>
        <end position="731"/>
    </location>
</feature>
<gene>
    <name evidence="4" type="primary">putative toucan</name>
    <name evidence="4" type="ORF">CLUMA_CG020656</name>
</gene>
<feature type="region of interest" description="Disordered" evidence="3">
    <location>
        <begin position="108"/>
        <end position="131"/>
    </location>
</feature>
<proteinExistence type="predicted"/>
<keyword evidence="5" id="KW-1185">Reference proteome</keyword>
<feature type="region of interest" description="Disordered" evidence="3">
    <location>
        <begin position="749"/>
        <end position="798"/>
    </location>
</feature>
<dbReference type="GO" id="GO:0005737">
    <property type="term" value="C:cytoplasm"/>
    <property type="evidence" value="ECO:0007669"/>
    <property type="project" value="TreeGrafter"/>
</dbReference>
<evidence type="ECO:0000313" key="5">
    <source>
        <dbReference type="Proteomes" id="UP000183832"/>
    </source>
</evidence>
<sequence length="820" mass="93226">MGLNRLLSLSKNSVLPEIKKENSKSSKVVSKMNTTQTGGNKKSKVKDTSSDIAKQKIDEISTSGRSTTTTKKSMLWSTLRMTNKSKTIQTKKDDQNRLVGPPFLNGSARSSFHSTHSIKSGTPPPNNSTRNDALIINTLSRSPKATKLKKFESTNNSKRIVNKNSKMQQQTLQQLIDQQSLEKQKQTFNVLHTNKGVEALGVLVQYLVFNLDAFSSPSLKKSLQKTTRELIETKINFDEIKTSHQNLEDKLNDREDYFNKRECEMQELHRCEINKVKKLLEDLENEKKDEIQSLEAKLNRNEEEAEEKLRIFIRNSDEKLSLRDVELQAVIGRETSLLERLQSMTVTENELREKVHKSEIEFSEKLHNSNIRECELTETINMLTKQLDEVKLKAENEKRELEEKLNLLQDELLITRQPRSSPNESFLNKSMNLNHSQLLQDEVESLRCVLELKQSEISDLRKQNGELQRAADDSIAAQAKCSALESRVEDLQVQLDAKHDDEKELLKKLKQLQDAHDNVHQKSARLALHNEELQWRLKQNAERYSHTINELSKSYHDSSMQFNRSNSTFNEFEASGKPNGSILDCSFANEGSSPPTSPIIKGVVEKNDSVSWVLEIDDETKEASANRMVQRAGSFRTYKCPPSPIAKRQKCQNNSSIQQSASAASILRQHSEPSTKTPTNTRIRSKSVSTNKPEDSKKIVKKFSKNSQEIQESSWANLKASSPIEKKEEKEIKSIDKYRETRKLVTRDVPSLSTGELKKQRPKMISGKVIVRGSNSEDDEEASASTSSTPSIEDEMYPWKADGAMELSWCNDGEPSESNV</sequence>
<feature type="coiled-coil region" evidence="2">
    <location>
        <begin position="266"/>
        <end position="315"/>
    </location>
</feature>
<dbReference type="InterPro" id="IPR051293">
    <property type="entry name" value="MTUS1/CCDC69"/>
</dbReference>
<dbReference type="STRING" id="568069.A0A1J1J7E5"/>
<feature type="coiled-coil region" evidence="2">
    <location>
        <begin position="380"/>
        <end position="411"/>
    </location>
</feature>
<feature type="coiled-coil region" evidence="2">
    <location>
        <begin position="443"/>
        <end position="522"/>
    </location>
</feature>
<feature type="compositionally biased region" description="Low complexity" evidence="3">
    <location>
        <begin position="652"/>
        <end position="666"/>
    </location>
</feature>
<evidence type="ECO:0000256" key="3">
    <source>
        <dbReference type="SAM" id="MobiDB-lite"/>
    </source>
</evidence>
<evidence type="ECO:0000256" key="2">
    <source>
        <dbReference type="SAM" id="Coils"/>
    </source>
</evidence>
<dbReference type="GO" id="GO:0005634">
    <property type="term" value="C:nucleus"/>
    <property type="evidence" value="ECO:0007669"/>
    <property type="project" value="TreeGrafter"/>
</dbReference>
<feature type="compositionally biased region" description="Polar residues" evidence="3">
    <location>
        <begin position="705"/>
        <end position="720"/>
    </location>
</feature>
<dbReference type="PANTHER" id="PTHR24200:SF11">
    <property type="entry name" value="TOUCAN, ISOFORM A"/>
    <property type="match status" value="1"/>
</dbReference>
<feature type="compositionally biased region" description="Polar residues" evidence="3">
    <location>
        <begin position="672"/>
        <end position="691"/>
    </location>
</feature>